<dbReference type="OrthoDB" id="5372493at2"/>
<dbReference type="InterPro" id="IPR007368">
    <property type="entry name" value="DUF434"/>
</dbReference>
<dbReference type="PANTHER" id="PTHR42252">
    <property type="entry name" value="DUF5616 DOMAIN-CONTAINING PROTEIN"/>
    <property type="match status" value="1"/>
</dbReference>
<evidence type="ECO:0000259" key="2">
    <source>
        <dbReference type="Pfam" id="PF18481"/>
    </source>
</evidence>
<dbReference type="RefSeq" id="WP_062038429.1">
    <property type="nucleotide sequence ID" value="NZ_DF968182.1"/>
</dbReference>
<feature type="domain" description="DUF434" evidence="1">
    <location>
        <begin position="8"/>
        <end position="62"/>
    </location>
</feature>
<dbReference type="EMBL" id="DF968182">
    <property type="protein sequence ID" value="GAP42518.1"/>
    <property type="molecule type" value="Genomic_DNA"/>
</dbReference>
<dbReference type="InterPro" id="IPR041652">
    <property type="entry name" value="DUF5616"/>
</dbReference>
<protein>
    <recommendedName>
        <fullName evidence="5">DUF434 domain-containing protein</fullName>
    </recommendedName>
</protein>
<feature type="domain" description="DUF5616" evidence="2">
    <location>
        <begin position="71"/>
        <end position="205"/>
    </location>
</feature>
<evidence type="ECO:0000313" key="4">
    <source>
        <dbReference type="Proteomes" id="UP000053091"/>
    </source>
</evidence>
<name>A0A0S7BZU3_9BACT</name>
<evidence type="ECO:0000259" key="1">
    <source>
        <dbReference type="Pfam" id="PF04256"/>
    </source>
</evidence>
<evidence type="ECO:0000313" key="3">
    <source>
        <dbReference type="EMBL" id="GAP42518.1"/>
    </source>
</evidence>
<dbReference type="PANTHER" id="PTHR42252:SF1">
    <property type="entry name" value="DUF434 DOMAIN-CONTAINING PROTEIN"/>
    <property type="match status" value="1"/>
</dbReference>
<keyword evidence="4" id="KW-1185">Reference proteome</keyword>
<dbReference type="Proteomes" id="UP000053091">
    <property type="component" value="Unassembled WGS sequence"/>
</dbReference>
<gene>
    <name evidence="3" type="ORF">TBC1_11649</name>
</gene>
<evidence type="ECO:0008006" key="5">
    <source>
        <dbReference type="Google" id="ProtNLM"/>
    </source>
</evidence>
<dbReference type="Pfam" id="PF04256">
    <property type="entry name" value="DUF434"/>
    <property type="match status" value="1"/>
</dbReference>
<dbReference type="STRING" id="1678841.TBC1_11649"/>
<reference evidence="3" key="1">
    <citation type="journal article" date="2015" name="Genome Announc.">
        <title>Draft Genome Sequence of Bacteroidales Strain TBC1, a Novel Isolate from a Methanogenic Wastewater Treatment System.</title>
        <authorList>
            <person name="Tourlousse D.M."/>
            <person name="Matsuura N."/>
            <person name="Sun L."/>
            <person name="Toyonaga M."/>
            <person name="Kuroda K."/>
            <person name="Ohashi A."/>
            <person name="Cruz R."/>
            <person name="Yamaguchi T."/>
            <person name="Sekiguchi Y."/>
        </authorList>
    </citation>
    <scope>NUCLEOTIDE SEQUENCE [LARGE SCALE GENOMIC DNA]</scope>
    <source>
        <strain evidence="3">TBC1</strain>
    </source>
</reference>
<proteinExistence type="predicted"/>
<sequence length="235" mass="26317">MDKFSVHFCDAIRDYLDFRARKYPAKSVLKLICDRYQLDAAERTMLFRGITLPETAQNRLAKLCGLPPAGSLFHVDYFNQCLIIVSYLTGKRVFISCDGVLRDASGFHGKKIPEHLFLRSVELVFKTLESFRPAGIIFYADNQINRADQLASVADELSGHASVNCRILMTDKADAELTSATEGIICTADSAIIDRAQLPVFDLAKYILENNFNPVFQDLRNICASTQFPQIPPAT</sequence>
<dbReference type="Pfam" id="PF18481">
    <property type="entry name" value="DUF5616"/>
    <property type="match status" value="1"/>
</dbReference>
<accession>A0A0S7BZU3</accession>
<organism evidence="3">
    <name type="scientific">Lentimicrobium saccharophilum</name>
    <dbReference type="NCBI Taxonomy" id="1678841"/>
    <lineage>
        <taxon>Bacteria</taxon>
        <taxon>Pseudomonadati</taxon>
        <taxon>Bacteroidota</taxon>
        <taxon>Bacteroidia</taxon>
        <taxon>Bacteroidales</taxon>
        <taxon>Lentimicrobiaceae</taxon>
        <taxon>Lentimicrobium</taxon>
    </lineage>
</organism>
<dbReference type="AlphaFoldDB" id="A0A0S7BZU3"/>